<evidence type="ECO:0000313" key="2">
    <source>
        <dbReference type="Proteomes" id="UP000789525"/>
    </source>
</evidence>
<gene>
    <name evidence="1" type="ORF">ACOLOM_LOCUS5015</name>
</gene>
<accession>A0ACA9M1W8</accession>
<name>A0ACA9M1W8_9GLOM</name>
<evidence type="ECO:0000313" key="1">
    <source>
        <dbReference type="EMBL" id="CAG8555220.1"/>
    </source>
</evidence>
<proteinExistence type="predicted"/>
<sequence length="156" mass="17567">LAIVLSQPHATSVSSRELFCSTSVSMGDGLSAGVDSTLSPNLCVACIPLVQHIIQNDLEEQADSIAVKQYWMDMEKKQVDDLISFEETRQKIHEIKVTYYEKQLQKLLKNGIRNDNVANVYFKGTSSEKVKEPQENGKSACKDNLKRKRDAEDPDY</sequence>
<organism evidence="1 2">
    <name type="scientific">Acaulospora colombiana</name>
    <dbReference type="NCBI Taxonomy" id="27376"/>
    <lineage>
        <taxon>Eukaryota</taxon>
        <taxon>Fungi</taxon>
        <taxon>Fungi incertae sedis</taxon>
        <taxon>Mucoromycota</taxon>
        <taxon>Glomeromycotina</taxon>
        <taxon>Glomeromycetes</taxon>
        <taxon>Diversisporales</taxon>
        <taxon>Acaulosporaceae</taxon>
        <taxon>Acaulospora</taxon>
    </lineage>
</organism>
<dbReference type="EMBL" id="CAJVPT010008781">
    <property type="protein sequence ID" value="CAG8555220.1"/>
    <property type="molecule type" value="Genomic_DNA"/>
</dbReference>
<keyword evidence="2" id="KW-1185">Reference proteome</keyword>
<protein>
    <submittedName>
        <fullName evidence="1">3598_t:CDS:1</fullName>
    </submittedName>
</protein>
<feature type="non-terminal residue" evidence="1">
    <location>
        <position position="1"/>
    </location>
</feature>
<reference evidence="1" key="1">
    <citation type="submission" date="2021-06" db="EMBL/GenBank/DDBJ databases">
        <authorList>
            <person name="Kallberg Y."/>
            <person name="Tangrot J."/>
            <person name="Rosling A."/>
        </authorList>
    </citation>
    <scope>NUCLEOTIDE SEQUENCE</scope>
    <source>
        <strain evidence="1">CL356</strain>
    </source>
</reference>
<dbReference type="Proteomes" id="UP000789525">
    <property type="component" value="Unassembled WGS sequence"/>
</dbReference>
<comment type="caution">
    <text evidence="1">The sequence shown here is derived from an EMBL/GenBank/DDBJ whole genome shotgun (WGS) entry which is preliminary data.</text>
</comment>